<name>A0AAW9J9M6_CLOPF</name>
<organism evidence="7 8">
    <name type="scientific">Clostridium perfringens</name>
    <dbReference type="NCBI Taxonomy" id="1502"/>
    <lineage>
        <taxon>Bacteria</taxon>
        <taxon>Bacillati</taxon>
        <taxon>Bacillota</taxon>
        <taxon>Clostridia</taxon>
        <taxon>Eubacteriales</taxon>
        <taxon>Clostridiaceae</taxon>
        <taxon>Clostridium</taxon>
    </lineage>
</organism>
<evidence type="ECO:0000259" key="6">
    <source>
        <dbReference type="Pfam" id="PF08497"/>
    </source>
</evidence>
<accession>A0AAW9J9M6</accession>
<sequence length="93" mass="10629">MSNNRFLPISKEDMQERGWEQCDFIIVTGDAYIDHHSFGTAIISRVLEDAGYKVGIIPQPDWHSTDDFMKLGRPRLAFLVNGGNMDPMVNHYT</sequence>
<evidence type="ECO:0000313" key="7">
    <source>
        <dbReference type="EMBL" id="MDZ5034684.1"/>
    </source>
</evidence>
<dbReference type="InterPro" id="IPR013704">
    <property type="entry name" value="UPF0313_N"/>
</dbReference>
<keyword evidence="3" id="KW-0479">Metal-binding</keyword>
<dbReference type="Pfam" id="PF08497">
    <property type="entry name" value="Radical_SAM_N"/>
    <property type="match status" value="1"/>
</dbReference>
<feature type="non-terminal residue" evidence="7">
    <location>
        <position position="93"/>
    </location>
</feature>
<feature type="domain" description="UPF0313" evidence="6">
    <location>
        <begin position="6"/>
        <end position="93"/>
    </location>
</feature>
<evidence type="ECO:0000256" key="4">
    <source>
        <dbReference type="ARBA" id="ARBA00023004"/>
    </source>
</evidence>
<evidence type="ECO:0000256" key="1">
    <source>
        <dbReference type="ARBA" id="ARBA00022485"/>
    </source>
</evidence>
<evidence type="ECO:0000256" key="5">
    <source>
        <dbReference type="ARBA" id="ARBA00023014"/>
    </source>
</evidence>
<evidence type="ECO:0000256" key="3">
    <source>
        <dbReference type="ARBA" id="ARBA00022723"/>
    </source>
</evidence>
<keyword evidence="2" id="KW-0949">S-adenosyl-L-methionine</keyword>
<evidence type="ECO:0000313" key="8">
    <source>
        <dbReference type="Proteomes" id="UP001289066"/>
    </source>
</evidence>
<dbReference type="InterPro" id="IPR036724">
    <property type="entry name" value="Cobalamin-bd_sf"/>
</dbReference>
<gene>
    <name evidence="7" type="ORF">GNF81_18490</name>
</gene>
<protein>
    <submittedName>
        <fullName evidence="7">YgiQ family radical SAM protein</fullName>
    </submittedName>
</protein>
<dbReference type="GO" id="GO:0051539">
    <property type="term" value="F:4 iron, 4 sulfur cluster binding"/>
    <property type="evidence" value="ECO:0007669"/>
    <property type="project" value="UniProtKB-KW"/>
</dbReference>
<keyword evidence="4" id="KW-0408">Iron</keyword>
<reference evidence="7" key="1">
    <citation type="submission" date="2019-11" db="EMBL/GenBank/DDBJ databases">
        <title>Characterization of Clostridium perfringens isolates from swine manure treated agricultural soils.</title>
        <authorList>
            <person name="Wushke S.T."/>
        </authorList>
    </citation>
    <scope>NUCLEOTIDE SEQUENCE</scope>
    <source>
        <strain evidence="7">X15</strain>
    </source>
</reference>
<evidence type="ECO:0000256" key="2">
    <source>
        <dbReference type="ARBA" id="ARBA00022691"/>
    </source>
</evidence>
<dbReference type="SUPFAM" id="SSF52242">
    <property type="entry name" value="Cobalamin (vitamin B12)-binding domain"/>
    <property type="match status" value="1"/>
</dbReference>
<proteinExistence type="predicted"/>
<keyword evidence="5" id="KW-0411">Iron-sulfur</keyword>
<dbReference type="PANTHER" id="PTHR32331">
    <property type="entry name" value="UPF0313 PROTEIN YGIQ"/>
    <property type="match status" value="1"/>
</dbReference>
<dbReference type="GO" id="GO:0046872">
    <property type="term" value="F:metal ion binding"/>
    <property type="evidence" value="ECO:0007669"/>
    <property type="project" value="UniProtKB-KW"/>
</dbReference>
<comment type="caution">
    <text evidence="7">The sequence shown here is derived from an EMBL/GenBank/DDBJ whole genome shotgun (WGS) entry which is preliminary data.</text>
</comment>
<keyword evidence="1" id="KW-0004">4Fe-4S</keyword>
<dbReference type="PANTHER" id="PTHR32331:SF0">
    <property type="entry name" value="UPF0313 PROTEIN YGIQ"/>
    <property type="match status" value="1"/>
</dbReference>
<dbReference type="Proteomes" id="UP001289066">
    <property type="component" value="Unassembled WGS sequence"/>
</dbReference>
<dbReference type="EMBL" id="WNVG01000807">
    <property type="protein sequence ID" value="MDZ5034684.1"/>
    <property type="molecule type" value="Genomic_DNA"/>
</dbReference>
<dbReference type="AlphaFoldDB" id="A0AAW9J9M6"/>
<dbReference type="InterPro" id="IPR022946">
    <property type="entry name" value="UPF0313"/>
</dbReference>
<dbReference type="GO" id="GO:0031419">
    <property type="term" value="F:cobalamin binding"/>
    <property type="evidence" value="ECO:0007669"/>
    <property type="project" value="InterPro"/>
</dbReference>